<comment type="caution">
    <text evidence="1">The sequence shown here is derived from an EMBL/GenBank/DDBJ whole genome shotgun (WGS) entry which is preliminary data.</text>
</comment>
<gene>
    <name evidence="1" type="ORF">UU02_C0021G0008</name>
</gene>
<evidence type="ECO:0000313" key="1">
    <source>
        <dbReference type="EMBL" id="KKR63692.1"/>
    </source>
</evidence>
<sequence>MTLERGGFYTKNDRYRDARLNAMLDAYSAGRTSTQELENAAGIAMRKIAAKTGFDSEKRFTKFALHSEQIKSVTKSSINDDAYKGIDNWVSFNERLNMPTLPVQIKSSDGGVREFRKTKQYKNLNEMVIVINCGPRVTKKKFCKQLYSETGRIRKILNK</sequence>
<dbReference type="AlphaFoldDB" id="A0A0G0VLM6"/>
<name>A0A0G0VLM6_9BACT</name>
<accession>A0A0G0VLM6</accession>
<reference evidence="1 2" key="1">
    <citation type="journal article" date="2015" name="Nature">
        <title>rRNA introns, odd ribosomes, and small enigmatic genomes across a large radiation of phyla.</title>
        <authorList>
            <person name="Brown C.T."/>
            <person name="Hug L.A."/>
            <person name="Thomas B.C."/>
            <person name="Sharon I."/>
            <person name="Castelle C.J."/>
            <person name="Singh A."/>
            <person name="Wilkins M.J."/>
            <person name="Williams K.H."/>
            <person name="Banfield J.F."/>
        </authorList>
    </citation>
    <scope>NUCLEOTIDE SEQUENCE [LARGE SCALE GENOMIC DNA]</scope>
</reference>
<organism evidence="1 2">
    <name type="scientific">Candidatus Woesebacteria bacterium GW2011_GWA1_40_43</name>
    <dbReference type="NCBI Taxonomy" id="1618553"/>
    <lineage>
        <taxon>Bacteria</taxon>
        <taxon>Candidatus Woeseibacteriota</taxon>
    </lineage>
</organism>
<dbReference type="EMBL" id="LBZA01000021">
    <property type="protein sequence ID" value="KKR63692.1"/>
    <property type="molecule type" value="Genomic_DNA"/>
</dbReference>
<evidence type="ECO:0000313" key="2">
    <source>
        <dbReference type="Proteomes" id="UP000034293"/>
    </source>
</evidence>
<proteinExistence type="predicted"/>
<protein>
    <submittedName>
        <fullName evidence="1">Uncharacterized protein</fullName>
    </submittedName>
</protein>
<dbReference type="Proteomes" id="UP000034293">
    <property type="component" value="Unassembled WGS sequence"/>
</dbReference>